<dbReference type="InterPro" id="IPR003538">
    <property type="entry name" value="TonB"/>
</dbReference>
<proteinExistence type="inferred from homology"/>
<evidence type="ECO:0000256" key="9">
    <source>
        <dbReference type="ARBA" id="ARBA00023136"/>
    </source>
</evidence>
<keyword evidence="9" id="KW-0472">Membrane</keyword>
<dbReference type="PANTHER" id="PTHR33446">
    <property type="entry name" value="PROTEIN TONB-RELATED"/>
    <property type="match status" value="1"/>
</dbReference>
<keyword evidence="12" id="KW-1185">Reference proteome</keyword>
<dbReference type="InterPro" id="IPR037682">
    <property type="entry name" value="TonB_C"/>
</dbReference>
<evidence type="ECO:0000256" key="3">
    <source>
        <dbReference type="ARBA" id="ARBA00022448"/>
    </source>
</evidence>
<dbReference type="PROSITE" id="PS52015">
    <property type="entry name" value="TONB_CTD"/>
    <property type="match status" value="1"/>
</dbReference>
<dbReference type="Gene3D" id="3.30.1150.10">
    <property type="match status" value="1"/>
</dbReference>
<evidence type="ECO:0000256" key="8">
    <source>
        <dbReference type="ARBA" id="ARBA00022989"/>
    </source>
</evidence>
<dbReference type="Proteomes" id="UP001596163">
    <property type="component" value="Unassembled WGS sequence"/>
</dbReference>
<comment type="subcellular location">
    <subcellularLocation>
        <location evidence="1">Cell inner membrane</location>
        <topology evidence="1">Single-pass membrane protein</topology>
        <orientation evidence="1">Periplasmic side</orientation>
    </subcellularLocation>
</comment>
<dbReference type="PANTHER" id="PTHR33446:SF2">
    <property type="entry name" value="PROTEIN TONB"/>
    <property type="match status" value="1"/>
</dbReference>
<evidence type="ECO:0000256" key="6">
    <source>
        <dbReference type="ARBA" id="ARBA00022692"/>
    </source>
</evidence>
<dbReference type="InterPro" id="IPR051045">
    <property type="entry name" value="TonB-dependent_transducer"/>
</dbReference>
<dbReference type="EMBL" id="JBHSKS010000009">
    <property type="protein sequence ID" value="MFC5192547.1"/>
    <property type="molecule type" value="Genomic_DNA"/>
</dbReference>
<organism evidence="11 12">
    <name type="scientific">Algoriphagus aquatilis</name>
    <dbReference type="NCBI Taxonomy" id="490186"/>
    <lineage>
        <taxon>Bacteria</taxon>
        <taxon>Pseudomonadati</taxon>
        <taxon>Bacteroidota</taxon>
        <taxon>Cytophagia</taxon>
        <taxon>Cytophagales</taxon>
        <taxon>Cyclobacteriaceae</taxon>
        <taxon>Algoriphagus</taxon>
    </lineage>
</organism>
<evidence type="ECO:0000256" key="4">
    <source>
        <dbReference type="ARBA" id="ARBA00022475"/>
    </source>
</evidence>
<keyword evidence="6" id="KW-0812">Transmembrane</keyword>
<sequence>MEHKKNPSKDLSKWKGALTHLGLAMSIGAVLVAFEWKAYEDTPLITITDQNSNWEEDFLPPITIITPPAPPVLPTQIKEIDNTIKLNPQEFPIIDIDLPGNDPIAPIELEEPPKETAPEIVDFTEVMASFKGGMEAWYTYLKDNLKYPRQEQKLGIEGTVILRFVINTDGSIQDVEIVRSASEGLDQAALNVIKNSPNWNPGKNGGRAVRSRMTIPIKFKLN</sequence>
<gene>
    <name evidence="11" type="ORF">ACFPIK_12290</name>
</gene>
<evidence type="ECO:0000256" key="7">
    <source>
        <dbReference type="ARBA" id="ARBA00022927"/>
    </source>
</evidence>
<dbReference type="SUPFAM" id="SSF74653">
    <property type="entry name" value="TolA/TonB C-terminal domain"/>
    <property type="match status" value="1"/>
</dbReference>
<keyword evidence="3" id="KW-0813">Transport</keyword>
<dbReference type="NCBIfam" id="TIGR01352">
    <property type="entry name" value="tonB_Cterm"/>
    <property type="match status" value="1"/>
</dbReference>
<keyword evidence="4" id="KW-1003">Cell membrane</keyword>
<evidence type="ECO:0000259" key="10">
    <source>
        <dbReference type="PROSITE" id="PS52015"/>
    </source>
</evidence>
<evidence type="ECO:0000313" key="11">
    <source>
        <dbReference type="EMBL" id="MFC5192547.1"/>
    </source>
</evidence>
<dbReference type="PRINTS" id="PR01374">
    <property type="entry name" value="TONBPROTEIN"/>
</dbReference>
<evidence type="ECO:0000256" key="5">
    <source>
        <dbReference type="ARBA" id="ARBA00022519"/>
    </source>
</evidence>
<comment type="caution">
    <text evidence="11">The sequence shown here is derived from an EMBL/GenBank/DDBJ whole genome shotgun (WGS) entry which is preliminary data.</text>
</comment>
<evidence type="ECO:0000313" key="12">
    <source>
        <dbReference type="Proteomes" id="UP001596163"/>
    </source>
</evidence>
<dbReference type="RefSeq" id="WP_377915661.1">
    <property type="nucleotide sequence ID" value="NZ_JBHSKS010000009.1"/>
</dbReference>
<comment type="similarity">
    <text evidence="2">Belongs to the TonB family.</text>
</comment>
<evidence type="ECO:0000256" key="1">
    <source>
        <dbReference type="ARBA" id="ARBA00004383"/>
    </source>
</evidence>
<keyword evidence="5" id="KW-0997">Cell inner membrane</keyword>
<name>A0ABW0BXR3_9BACT</name>
<feature type="domain" description="TonB C-terminal" evidence="10">
    <location>
        <begin position="132"/>
        <end position="222"/>
    </location>
</feature>
<keyword evidence="8" id="KW-1133">Transmembrane helix</keyword>
<dbReference type="Pfam" id="PF03544">
    <property type="entry name" value="TonB_C"/>
    <property type="match status" value="1"/>
</dbReference>
<accession>A0ABW0BXR3</accession>
<protein>
    <submittedName>
        <fullName evidence="11">Energy transducer TonB</fullName>
    </submittedName>
</protein>
<dbReference type="InterPro" id="IPR006260">
    <property type="entry name" value="TonB/TolA_C"/>
</dbReference>
<keyword evidence="7" id="KW-0653">Protein transport</keyword>
<reference evidence="12" key="1">
    <citation type="journal article" date="2019" name="Int. J. Syst. Evol. Microbiol.">
        <title>The Global Catalogue of Microorganisms (GCM) 10K type strain sequencing project: providing services to taxonomists for standard genome sequencing and annotation.</title>
        <authorList>
            <consortium name="The Broad Institute Genomics Platform"/>
            <consortium name="The Broad Institute Genome Sequencing Center for Infectious Disease"/>
            <person name="Wu L."/>
            <person name="Ma J."/>
        </authorList>
    </citation>
    <scope>NUCLEOTIDE SEQUENCE [LARGE SCALE GENOMIC DNA]</scope>
    <source>
        <strain evidence="12">CGMCC 1.7030</strain>
    </source>
</reference>
<evidence type="ECO:0000256" key="2">
    <source>
        <dbReference type="ARBA" id="ARBA00006555"/>
    </source>
</evidence>